<dbReference type="PANTHER" id="PTHR30417:SF1">
    <property type="entry name" value="N-ACETYLMURAMOYL-L-ALANINE AMIDASE AMID"/>
    <property type="match status" value="1"/>
</dbReference>
<dbReference type="Pfam" id="PF01510">
    <property type="entry name" value="Amidase_2"/>
    <property type="match status" value="1"/>
</dbReference>
<dbReference type="InterPro" id="IPR002502">
    <property type="entry name" value="Amidase_domain"/>
</dbReference>
<dbReference type="SUPFAM" id="SSF55846">
    <property type="entry name" value="N-acetylmuramoyl-L-alanine amidase-like"/>
    <property type="match status" value="1"/>
</dbReference>
<evidence type="ECO:0000256" key="1">
    <source>
        <dbReference type="ARBA" id="ARBA00001561"/>
    </source>
</evidence>
<dbReference type="PANTHER" id="PTHR30417">
    <property type="entry name" value="N-ACETYLMURAMOYL-L-ALANINE AMIDASE AMID"/>
    <property type="match status" value="1"/>
</dbReference>
<feature type="domain" description="N-acetylmuramoyl-L-alanine amidase" evidence="5">
    <location>
        <begin position="18"/>
        <end position="163"/>
    </location>
</feature>
<gene>
    <name evidence="6" type="ORF">GCM10010970_15800</name>
</gene>
<proteinExistence type="predicted"/>
<dbReference type="CDD" id="cd06583">
    <property type="entry name" value="PGRP"/>
    <property type="match status" value="1"/>
</dbReference>
<evidence type="ECO:0000256" key="4">
    <source>
        <dbReference type="ARBA" id="ARBA00023316"/>
    </source>
</evidence>
<dbReference type="EMBL" id="BMLX01000002">
    <property type="protein sequence ID" value="GGP20556.1"/>
    <property type="molecule type" value="Genomic_DNA"/>
</dbReference>
<evidence type="ECO:0000256" key="3">
    <source>
        <dbReference type="ARBA" id="ARBA00022801"/>
    </source>
</evidence>
<protein>
    <recommendedName>
        <fullName evidence="2">N-acetylmuramoyl-L-alanine amidase</fullName>
        <ecNumber evidence="2">3.5.1.28</ecNumber>
    </recommendedName>
</protein>
<dbReference type="Gene3D" id="3.40.80.10">
    <property type="entry name" value="Peptidoglycan recognition protein-like"/>
    <property type="match status" value="1"/>
</dbReference>
<dbReference type="EC" id="3.5.1.28" evidence="2"/>
<dbReference type="RefSeq" id="WP_188703736.1">
    <property type="nucleotide sequence ID" value="NZ_BMLX01000002.1"/>
</dbReference>
<keyword evidence="7" id="KW-1185">Reference proteome</keyword>
<reference evidence="7" key="1">
    <citation type="journal article" date="2019" name="Int. J. Syst. Evol. Microbiol.">
        <title>The Global Catalogue of Microorganisms (GCM) 10K type strain sequencing project: providing services to taxonomists for standard genome sequencing and annotation.</title>
        <authorList>
            <consortium name="The Broad Institute Genomics Platform"/>
            <consortium name="The Broad Institute Genome Sequencing Center for Infectious Disease"/>
            <person name="Wu L."/>
            <person name="Ma J."/>
        </authorList>
    </citation>
    <scope>NUCLEOTIDE SEQUENCE [LARGE SCALE GENOMIC DNA]</scope>
    <source>
        <strain evidence="7">CGMCC 1.8859</strain>
    </source>
</reference>
<dbReference type="SMART" id="SM00644">
    <property type="entry name" value="Ami_2"/>
    <property type="match status" value="1"/>
</dbReference>
<keyword evidence="3" id="KW-0378">Hydrolase</keyword>
<comment type="caution">
    <text evidence="6">The sequence shown here is derived from an EMBL/GenBank/DDBJ whole genome shotgun (WGS) entry which is preliminary data.</text>
</comment>
<comment type="catalytic activity">
    <reaction evidence="1">
        <text>Hydrolyzes the link between N-acetylmuramoyl residues and L-amino acid residues in certain cell-wall glycopeptides.</text>
        <dbReference type="EC" id="3.5.1.28"/>
    </reaction>
</comment>
<evidence type="ECO:0000259" key="5">
    <source>
        <dbReference type="SMART" id="SM00644"/>
    </source>
</evidence>
<dbReference type="Proteomes" id="UP000637267">
    <property type="component" value="Unassembled WGS sequence"/>
</dbReference>
<keyword evidence="4" id="KW-0961">Cell wall biogenesis/degradation</keyword>
<organism evidence="6 7">
    <name type="scientific">Silvimonas iriomotensis</name>
    <dbReference type="NCBI Taxonomy" id="449662"/>
    <lineage>
        <taxon>Bacteria</taxon>
        <taxon>Pseudomonadati</taxon>
        <taxon>Pseudomonadota</taxon>
        <taxon>Betaproteobacteria</taxon>
        <taxon>Neisseriales</taxon>
        <taxon>Chitinibacteraceae</taxon>
        <taxon>Silvimonas</taxon>
    </lineage>
</organism>
<evidence type="ECO:0000313" key="7">
    <source>
        <dbReference type="Proteomes" id="UP000637267"/>
    </source>
</evidence>
<dbReference type="InterPro" id="IPR036505">
    <property type="entry name" value="Amidase/PGRP_sf"/>
</dbReference>
<accession>A0ABQ2P8G0</accession>
<evidence type="ECO:0000256" key="2">
    <source>
        <dbReference type="ARBA" id="ARBA00011901"/>
    </source>
</evidence>
<name>A0ABQ2P8G0_9NEIS</name>
<sequence length="266" mass="28920">MPDQSLFPITADYLPSSTKRRSGALITPGVRFVVAHDTGNPGSTAAENVSYYKRSCNAESASAHVFVDDRSIIECIPALTSDHPEKAWHVRYVVPTDNQLYGYDANDAAIGIEYCFGPNINADEAYRRYVWVLAYTCLRYGLDASKSIVGHFFLDPQRRTDPVTGLAQSRRTYEQLLRDVAAEAGAPGAGQPLAVTPPDRQGSVTTTAKLNLRAGEPSRLAPVARTVPKGMALAYVGWTDAGEPVNGNPRWYRTSAGEYFWSGGVG</sequence>
<dbReference type="InterPro" id="IPR051206">
    <property type="entry name" value="NAMLAA_amidase_2"/>
</dbReference>
<evidence type="ECO:0000313" key="6">
    <source>
        <dbReference type="EMBL" id="GGP20556.1"/>
    </source>
</evidence>